<name>A0A4C1SRR8_EUMVA</name>
<reference evidence="1 2" key="1">
    <citation type="journal article" date="2019" name="Commun. Biol.">
        <title>The bagworm genome reveals a unique fibroin gene that provides high tensile strength.</title>
        <authorList>
            <person name="Kono N."/>
            <person name="Nakamura H."/>
            <person name="Ohtoshi R."/>
            <person name="Tomita M."/>
            <person name="Numata K."/>
            <person name="Arakawa K."/>
        </authorList>
    </citation>
    <scope>NUCLEOTIDE SEQUENCE [LARGE SCALE GENOMIC DNA]</scope>
</reference>
<proteinExistence type="predicted"/>
<gene>
    <name evidence="1" type="ORF">EVAR_3759_1</name>
</gene>
<sequence length="78" mass="9110">MKPRFEPWAHTRTCTRSRVQRTPRLVHPSQLYSDRHIFSSAVIKKPRSLENAVHHLPATPQEIRSSKPVKNKCGLTRR</sequence>
<organism evidence="1 2">
    <name type="scientific">Eumeta variegata</name>
    <name type="common">Bagworm moth</name>
    <name type="synonym">Eumeta japonica</name>
    <dbReference type="NCBI Taxonomy" id="151549"/>
    <lineage>
        <taxon>Eukaryota</taxon>
        <taxon>Metazoa</taxon>
        <taxon>Ecdysozoa</taxon>
        <taxon>Arthropoda</taxon>
        <taxon>Hexapoda</taxon>
        <taxon>Insecta</taxon>
        <taxon>Pterygota</taxon>
        <taxon>Neoptera</taxon>
        <taxon>Endopterygota</taxon>
        <taxon>Lepidoptera</taxon>
        <taxon>Glossata</taxon>
        <taxon>Ditrysia</taxon>
        <taxon>Tineoidea</taxon>
        <taxon>Psychidae</taxon>
        <taxon>Oiketicinae</taxon>
        <taxon>Eumeta</taxon>
    </lineage>
</organism>
<evidence type="ECO:0000313" key="2">
    <source>
        <dbReference type="Proteomes" id="UP000299102"/>
    </source>
</evidence>
<dbReference type="AlphaFoldDB" id="A0A4C1SRR8"/>
<keyword evidence="2" id="KW-1185">Reference proteome</keyword>
<dbReference type="Proteomes" id="UP000299102">
    <property type="component" value="Unassembled WGS sequence"/>
</dbReference>
<evidence type="ECO:0000313" key="1">
    <source>
        <dbReference type="EMBL" id="GBP04859.1"/>
    </source>
</evidence>
<dbReference type="EMBL" id="BGZK01000015">
    <property type="protein sequence ID" value="GBP04859.1"/>
    <property type="molecule type" value="Genomic_DNA"/>
</dbReference>
<comment type="caution">
    <text evidence="1">The sequence shown here is derived from an EMBL/GenBank/DDBJ whole genome shotgun (WGS) entry which is preliminary data.</text>
</comment>
<protein>
    <submittedName>
        <fullName evidence="1">Uncharacterized protein</fullName>
    </submittedName>
</protein>
<accession>A0A4C1SRR8</accession>